<reference evidence="14 15" key="1">
    <citation type="journal article" date="2016" name="BMC Genomics">
        <title>Combined genomic and structural analyses of a cultured magnetotactic bacterium reveals its niche adaptation to a dynamic environment.</title>
        <authorList>
            <person name="Araujo A.C."/>
            <person name="Morillo V."/>
            <person name="Cypriano J."/>
            <person name="Teixeira L.C."/>
            <person name="Leao P."/>
            <person name="Lyra S."/>
            <person name="Almeida L.G."/>
            <person name="Bazylinski D.A."/>
            <person name="Vasconcellos A.T."/>
            <person name="Abreu F."/>
            <person name="Lins U."/>
        </authorList>
    </citation>
    <scope>NUCLEOTIDE SEQUENCE [LARGE SCALE GENOMIC DNA]</scope>
    <source>
        <strain evidence="14 15">IT-1</strain>
    </source>
</reference>
<comment type="similarity">
    <text evidence="4 13">Belongs to the glycogen phosphorylase family.</text>
</comment>
<dbReference type="EC" id="2.4.1.1" evidence="13"/>
<dbReference type="InterPro" id="IPR035090">
    <property type="entry name" value="Pyridoxal_P_attach_site"/>
</dbReference>
<dbReference type="CDD" id="cd04300">
    <property type="entry name" value="GT35_Glycogen_Phosphorylase"/>
    <property type="match status" value="1"/>
</dbReference>
<evidence type="ECO:0000256" key="11">
    <source>
        <dbReference type="ARBA" id="ARBA00025174"/>
    </source>
</evidence>
<dbReference type="Proteomes" id="UP000194003">
    <property type="component" value="Unassembled WGS sequence"/>
</dbReference>
<dbReference type="GO" id="GO:0005980">
    <property type="term" value="P:glycogen catabolic process"/>
    <property type="evidence" value="ECO:0007669"/>
    <property type="project" value="UniProtKB-ARBA"/>
</dbReference>
<dbReference type="PANTHER" id="PTHR11468">
    <property type="entry name" value="GLYCOGEN PHOSPHORYLASE"/>
    <property type="match status" value="1"/>
</dbReference>
<comment type="catalytic activity">
    <reaction evidence="1 13">
        <text>[(1-&gt;4)-alpha-D-glucosyl](n) + phosphate = [(1-&gt;4)-alpha-D-glucosyl](n-1) + alpha-D-glucose 1-phosphate</text>
        <dbReference type="Rhea" id="RHEA:41732"/>
        <dbReference type="Rhea" id="RHEA-COMP:9584"/>
        <dbReference type="Rhea" id="RHEA-COMP:9586"/>
        <dbReference type="ChEBI" id="CHEBI:15444"/>
        <dbReference type="ChEBI" id="CHEBI:43474"/>
        <dbReference type="ChEBI" id="CHEBI:58601"/>
        <dbReference type="EC" id="2.4.1.1"/>
    </reaction>
</comment>
<dbReference type="PIRSF" id="PIRSF000460">
    <property type="entry name" value="Pprylas_GlgP"/>
    <property type="match status" value="1"/>
</dbReference>
<proteinExistence type="inferred from homology"/>
<protein>
    <recommendedName>
        <fullName evidence="13">Alpha-1,4 glucan phosphorylase</fullName>
        <ecNumber evidence="13">2.4.1.1</ecNumber>
    </recommendedName>
</protein>
<evidence type="ECO:0000256" key="3">
    <source>
        <dbReference type="ARBA" id="ARBA00004496"/>
    </source>
</evidence>
<keyword evidence="6" id="KW-0021">Allosteric enzyme</keyword>
<dbReference type="FunFam" id="3.40.50.2000:FF:000003">
    <property type="entry name" value="Alpha-1,4 glucan phosphorylase"/>
    <property type="match status" value="1"/>
</dbReference>
<accession>A0A1Y2K4J3</accession>
<dbReference type="InterPro" id="IPR000811">
    <property type="entry name" value="Glyco_trans_35"/>
</dbReference>
<comment type="subcellular location">
    <subcellularLocation>
        <location evidence="3">Cytoplasm</location>
    </subcellularLocation>
</comment>
<name>A0A1Y2K4J3_9PROT</name>
<evidence type="ECO:0000313" key="15">
    <source>
        <dbReference type="Proteomes" id="UP000194003"/>
    </source>
</evidence>
<evidence type="ECO:0000256" key="6">
    <source>
        <dbReference type="ARBA" id="ARBA00022533"/>
    </source>
</evidence>
<dbReference type="GO" id="GO:0030170">
    <property type="term" value="F:pyridoxal phosphate binding"/>
    <property type="evidence" value="ECO:0007669"/>
    <property type="project" value="InterPro"/>
</dbReference>
<dbReference type="SUPFAM" id="SSF53756">
    <property type="entry name" value="UDP-Glycosyltransferase/glycogen phosphorylase"/>
    <property type="match status" value="1"/>
</dbReference>
<comment type="cofactor">
    <cofactor evidence="2 13">
        <name>pyridoxal 5'-phosphate</name>
        <dbReference type="ChEBI" id="CHEBI:597326"/>
    </cofactor>
</comment>
<dbReference type="NCBIfam" id="TIGR02093">
    <property type="entry name" value="P_ylase"/>
    <property type="match status" value="1"/>
</dbReference>
<comment type="function">
    <text evidence="13">Allosteric enzyme that catalyzes the rate-limiting step in glycogen catabolism, the phosphorolytic cleavage of glycogen to produce glucose-1-phosphate, and plays a central role in maintaining cellular and organismal glucose homeostasis.</text>
</comment>
<evidence type="ECO:0000256" key="9">
    <source>
        <dbReference type="ARBA" id="ARBA00022898"/>
    </source>
</evidence>
<keyword evidence="15" id="KW-1185">Reference proteome</keyword>
<keyword evidence="5" id="KW-0963">Cytoplasm</keyword>
<keyword evidence="8 13" id="KW-0808">Transferase</keyword>
<gene>
    <name evidence="14" type="ORF">MAIT1_04171</name>
</gene>
<evidence type="ECO:0000313" key="14">
    <source>
        <dbReference type="EMBL" id="OSM04297.1"/>
    </source>
</evidence>
<sequence>MANLKSRLINTMIHAVGEDPDGADANDWYYAVAFLVRGMLSEQYIKLEREQSRQQVRRAYYLSMEFLIGRQLTANLLALDMVEPISACLEELGHSYEAVRNCEFDAALGNGGLGRLAACILDGLATHGYPGYGYCLRYEFGMFHQRIENGQQVEQPENWLRFGNPWELERHNAHYPIRFHGRLIKHAEGSANETVMWVETDDLVAMGSDMPMTGFRTPAMVNLRLWNARSGADFNLDYFNEGDFMAAVKDKTVSENLTKVLYPNDANERGQELRLKQEYFFVSASVQDIVSRYLSENGDIRNLPQKVVIHLNDTHPSLAIPELLRLLIDEYRLGKEEAWEVASQTFTYTNHTLLPEALETWSVDLLSRVLPRHLDLIYKINHRHLKAVMSNFPDDQGMLNRLSLIDDGSQRIRMGWLSVVGSTRVNGVAKLHSDLLKAGVFKPFHQMYPERFVNVTNGVTQRRWLLQSNPGLASLITSRIGPRWTTDLERLKELESAVDDAEFMAQFAAVKRDNKARLAERIGELLDMTLDPSALFDVQVKRIHEYKRQLLNLLSVIAHYNRIKEGRAVNPVPRVSIFAGKAAPGYYMAKLIIRLINDVAKTINADPQTRDLMRVAFIPNYNVSEAGFIFPGSDLSEQISTAGTEASGTGNMKFALNGALTIGTLDGANIEIREAVGAENFFKFGLETPEVEALRAKGYDPNVYINQNAELGHVMEQLRNGYFTGGDHDRYRDIVNTLTHGDHYLVMADFSSYMKSLEEVDALYRQPEEWSRRAMFNVARVGGFSIDRTVHTYAREIWGLKPLFRERRA</sequence>
<evidence type="ECO:0000256" key="5">
    <source>
        <dbReference type="ARBA" id="ARBA00022490"/>
    </source>
</evidence>
<dbReference type="STRING" id="1434232.MAIT1_04171"/>
<dbReference type="AlphaFoldDB" id="A0A1Y2K4J3"/>
<keyword evidence="7 13" id="KW-0328">Glycosyltransferase</keyword>
<dbReference type="FunFam" id="3.40.50.2000:FF:000153">
    <property type="entry name" value="Alpha-1,4 glucan phosphorylase"/>
    <property type="match status" value="1"/>
</dbReference>
<dbReference type="PANTHER" id="PTHR11468:SF3">
    <property type="entry name" value="GLYCOGEN PHOSPHORYLASE, LIVER FORM"/>
    <property type="match status" value="1"/>
</dbReference>
<evidence type="ECO:0000256" key="4">
    <source>
        <dbReference type="ARBA" id="ARBA00006047"/>
    </source>
</evidence>
<evidence type="ECO:0000256" key="10">
    <source>
        <dbReference type="ARBA" id="ARBA00023277"/>
    </source>
</evidence>
<evidence type="ECO:0000256" key="12">
    <source>
        <dbReference type="PIRSR" id="PIRSR000460-1"/>
    </source>
</evidence>
<feature type="modified residue" description="N6-(pyridoxal phosphate)lysine" evidence="12">
    <location>
        <position position="653"/>
    </location>
</feature>
<comment type="caution">
    <text evidence="14">The sequence shown here is derived from an EMBL/GenBank/DDBJ whole genome shotgun (WGS) entry which is preliminary data.</text>
</comment>
<dbReference type="PROSITE" id="PS00102">
    <property type="entry name" value="PHOSPHORYLASE"/>
    <property type="match status" value="1"/>
</dbReference>
<evidence type="ECO:0000256" key="2">
    <source>
        <dbReference type="ARBA" id="ARBA00001933"/>
    </source>
</evidence>
<organism evidence="14 15">
    <name type="scientific">Magnetofaba australis IT-1</name>
    <dbReference type="NCBI Taxonomy" id="1434232"/>
    <lineage>
        <taxon>Bacteria</taxon>
        <taxon>Pseudomonadati</taxon>
        <taxon>Pseudomonadota</taxon>
        <taxon>Magnetococcia</taxon>
        <taxon>Magnetococcales</taxon>
        <taxon>Magnetococcaceae</taxon>
        <taxon>Magnetofaba</taxon>
    </lineage>
</organism>
<dbReference type="InterPro" id="IPR011833">
    <property type="entry name" value="Glycg_phsphrylas"/>
</dbReference>
<evidence type="ECO:0000256" key="8">
    <source>
        <dbReference type="ARBA" id="ARBA00022679"/>
    </source>
</evidence>
<evidence type="ECO:0000256" key="7">
    <source>
        <dbReference type="ARBA" id="ARBA00022676"/>
    </source>
</evidence>
<dbReference type="Gene3D" id="3.40.50.2000">
    <property type="entry name" value="Glycogen Phosphorylase B"/>
    <property type="match status" value="2"/>
</dbReference>
<dbReference type="GO" id="GO:0005737">
    <property type="term" value="C:cytoplasm"/>
    <property type="evidence" value="ECO:0007669"/>
    <property type="project" value="UniProtKB-SubCell"/>
</dbReference>
<dbReference type="Pfam" id="PF00343">
    <property type="entry name" value="Phosphorylase"/>
    <property type="match status" value="1"/>
</dbReference>
<keyword evidence="9 12" id="KW-0663">Pyridoxal phosphate</keyword>
<dbReference type="GO" id="GO:0008184">
    <property type="term" value="F:glycogen phosphorylase activity"/>
    <property type="evidence" value="ECO:0007669"/>
    <property type="project" value="InterPro"/>
</dbReference>
<evidence type="ECO:0000256" key="13">
    <source>
        <dbReference type="RuleBase" id="RU000587"/>
    </source>
</evidence>
<dbReference type="EMBL" id="LVJN01000019">
    <property type="protein sequence ID" value="OSM04297.1"/>
    <property type="molecule type" value="Genomic_DNA"/>
</dbReference>
<keyword evidence="10 13" id="KW-0119">Carbohydrate metabolism</keyword>
<comment type="function">
    <text evidence="11">Phosphorylase is an important allosteric enzyme in carbohydrate metabolism. Enzymes from different sources differ in their regulatory mechanisms and in their natural substrates. However, all known phosphorylases share catalytic and structural properties.</text>
</comment>
<evidence type="ECO:0000256" key="1">
    <source>
        <dbReference type="ARBA" id="ARBA00001275"/>
    </source>
</evidence>